<dbReference type="Proteomes" id="UP000030487">
    <property type="component" value="Unassembled WGS sequence"/>
</dbReference>
<protein>
    <recommendedName>
        <fullName evidence="4">DUF4079 domain-containing protein</fullName>
    </recommendedName>
</protein>
<evidence type="ECO:0000256" key="1">
    <source>
        <dbReference type="SAM" id="Phobius"/>
    </source>
</evidence>
<proteinExistence type="predicted"/>
<keyword evidence="1" id="KW-0812">Transmembrane</keyword>
<evidence type="ECO:0000313" key="2">
    <source>
        <dbReference type="EMBL" id="KGR87294.1"/>
    </source>
</evidence>
<evidence type="ECO:0008006" key="4">
    <source>
        <dbReference type="Google" id="ProtNLM"/>
    </source>
</evidence>
<keyword evidence="1" id="KW-1133">Transmembrane helix</keyword>
<feature type="transmembrane region" description="Helical" evidence="1">
    <location>
        <begin position="55"/>
        <end position="77"/>
    </location>
</feature>
<keyword evidence="1" id="KW-0472">Membrane</keyword>
<feature type="transmembrane region" description="Helical" evidence="1">
    <location>
        <begin position="98"/>
        <end position="119"/>
    </location>
</feature>
<accession>A0ABR4Y1K9</accession>
<sequence>MRYLKMFGIVLVVMFFLYDVNPIYADDIFEGKDEYDEGNGRQQHEEGRYEDLGELIGWCAFIGIGAAGMIFPIRTFLKSVIRTFPQSKGLYLYVAKLIGRYHILFGTMALLLGIGHGIIMYFNEGELENEGIIGLIAIILLSITAIIGINLFNYRKNRSLRTIHISIAALSVITGGIHIFIS</sequence>
<feature type="transmembrane region" description="Helical" evidence="1">
    <location>
        <begin position="131"/>
        <end position="151"/>
    </location>
</feature>
<organism evidence="2 3">
    <name type="scientific">Lysinibacillus boronitolerans JCM 21713 = 10a = NBRC 103108</name>
    <dbReference type="NCBI Taxonomy" id="1294264"/>
    <lineage>
        <taxon>Bacteria</taxon>
        <taxon>Bacillati</taxon>
        <taxon>Bacillota</taxon>
        <taxon>Bacilli</taxon>
        <taxon>Bacillales</taxon>
        <taxon>Bacillaceae</taxon>
        <taxon>Lysinibacillus</taxon>
    </lineage>
</organism>
<gene>
    <name evidence="2" type="ORF">CD31_07075</name>
</gene>
<keyword evidence="3" id="KW-1185">Reference proteome</keyword>
<dbReference type="RefSeq" id="WP_036076406.1">
    <property type="nucleotide sequence ID" value="NZ_AVCW01000015.1"/>
</dbReference>
<feature type="transmembrane region" description="Helical" evidence="1">
    <location>
        <begin position="163"/>
        <end position="181"/>
    </location>
</feature>
<reference evidence="2 3" key="1">
    <citation type="submission" date="2014-02" db="EMBL/GenBank/DDBJ databases">
        <title>Draft genome sequence of Lysinibacillus boronitolerans NBRC 103108.</title>
        <authorList>
            <person name="Zhang F."/>
            <person name="Wang G."/>
            <person name="Zhang L."/>
        </authorList>
    </citation>
    <scope>NUCLEOTIDE SEQUENCE [LARGE SCALE GENOMIC DNA]</scope>
    <source>
        <strain evidence="2 3">NBRC 103108</strain>
    </source>
</reference>
<name>A0ABR4Y1K9_9BACI</name>
<dbReference type="EMBL" id="JPVR01000067">
    <property type="protein sequence ID" value="KGR87294.1"/>
    <property type="molecule type" value="Genomic_DNA"/>
</dbReference>
<evidence type="ECO:0000313" key="3">
    <source>
        <dbReference type="Proteomes" id="UP000030487"/>
    </source>
</evidence>
<comment type="caution">
    <text evidence="2">The sequence shown here is derived from an EMBL/GenBank/DDBJ whole genome shotgun (WGS) entry which is preliminary data.</text>
</comment>